<comment type="similarity">
    <text evidence="1">Belongs to the bactofilin family.</text>
</comment>
<accession>A0ABP3UQG4</accession>
<gene>
    <name evidence="2" type="ORF">GCM10008906_18850</name>
</gene>
<dbReference type="InterPro" id="IPR007607">
    <property type="entry name" value="BacA/B"/>
</dbReference>
<name>A0ABP3UQG4_9CLOT</name>
<dbReference type="PANTHER" id="PTHR35024:SF4">
    <property type="entry name" value="POLYMER-FORMING CYTOSKELETAL PROTEIN"/>
    <property type="match status" value="1"/>
</dbReference>
<comment type="caution">
    <text evidence="2">The sequence shown here is derived from an EMBL/GenBank/DDBJ whole genome shotgun (WGS) entry which is preliminary data.</text>
</comment>
<dbReference type="Proteomes" id="UP001501510">
    <property type="component" value="Unassembled WGS sequence"/>
</dbReference>
<dbReference type="PANTHER" id="PTHR35024">
    <property type="entry name" value="HYPOTHETICAL CYTOSOLIC PROTEIN"/>
    <property type="match status" value="1"/>
</dbReference>
<dbReference type="RefSeq" id="WP_343761052.1">
    <property type="nucleotide sequence ID" value="NZ_BAAACG010000008.1"/>
</dbReference>
<dbReference type="EMBL" id="BAAACG010000008">
    <property type="protein sequence ID" value="GAA0739727.1"/>
    <property type="molecule type" value="Genomic_DNA"/>
</dbReference>
<protein>
    <submittedName>
        <fullName evidence="2">Polymer-forming cytoskeletal protein</fullName>
    </submittedName>
</protein>
<sequence>MFSTSKKNVYQDDANTIIGESTTIEGNIASDESIRVDGDLTGNIDCKSDVTIGELGHVTGNINGSNVIVSGKVEGNIESSALTKVTETGKVLGDIETINLVVEDGGIVNGNCAMKVNDVKRIIGPIEE</sequence>
<dbReference type="Pfam" id="PF04519">
    <property type="entry name" value="Bactofilin"/>
    <property type="match status" value="1"/>
</dbReference>
<evidence type="ECO:0000313" key="3">
    <source>
        <dbReference type="Proteomes" id="UP001501510"/>
    </source>
</evidence>
<evidence type="ECO:0000313" key="2">
    <source>
        <dbReference type="EMBL" id="GAA0739727.1"/>
    </source>
</evidence>
<reference evidence="3" key="1">
    <citation type="journal article" date="2019" name="Int. J. Syst. Evol. Microbiol.">
        <title>The Global Catalogue of Microorganisms (GCM) 10K type strain sequencing project: providing services to taxonomists for standard genome sequencing and annotation.</title>
        <authorList>
            <consortium name="The Broad Institute Genomics Platform"/>
            <consortium name="The Broad Institute Genome Sequencing Center for Infectious Disease"/>
            <person name="Wu L."/>
            <person name="Ma J."/>
        </authorList>
    </citation>
    <scope>NUCLEOTIDE SEQUENCE [LARGE SCALE GENOMIC DNA]</scope>
    <source>
        <strain evidence="3">JCM 1407</strain>
    </source>
</reference>
<evidence type="ECO:0000256" key="1">
    <source>
        <dbReference type="ARBA" id="ARBA00044755"/>
    </source>
</evidence>
<proteinExistence type="inferred from homology"/>
<keyword evidence="3" id="KW-1185">Reference proteome</keyword>
<organism evidence="2 3">
    <name type="scientific">Clostridium oceanicum</name>
    <dbReference type="NCBI Taxonomy" id="1543"/>
    <lineage>
        <taxon>Bacteria</taxon>
        <taxon>Bacillati</taxon>
        <taxon>Bacillota</taxon>
        <taxon>Clostridia</taxon>
        <taxon>Eubacteriales</taxon>
        <taxon>Clostridiaceae</taxon>
        <taxon>Clostridium</taxon>
    </lineage>
</organism>